<name>A0ABQ5V3S8_9PROT</name>
<organism evidence="1 2">
    <name type="scientific">Algimonas ampicilliniresistens</name>
    <dbReference type="NCBI Taxonomy" id="1298735"/>
    <lineage>
        <taxon>Bacteria</taxon>
        <taxon>Pseudomonadati</taxon>
        <taxon>Pseudomonadota</taxon>
        <taxon>Alphaproteobacteria</taxon>
        <taxon>Maricaulales</taxon>
        <taxon>Robiginitomaculaceae</taxon>
        <taxon>Algimonas</taxon>
    </lineage>
</organism>
<evidence type="ECO:0000313" key="1">
    <source>
        <dbReference type="EMBL" id="GLQ22185.1"/>
    </source>
</evidence>
<evidence type="ECO:0000313" key="2">
    <source>
        <dbReference type="Proteomes" id="UP001161391"/>
    </source>
</evidence>
<sequence length="327" mass="37562">MITLRLDSQTFKADDPIGALKNVFFPHITARMEEFKKGNFRFVHYTSSENLIEIVKTKELWLRTTRLMNDYHEIERGIAAVTNYFSDNSNAACKEFWEILDACHSGIQEEIKSVYISSLEDLRANTFMASLSAHYDREDFTGRLSMWRAYAPKNGVALILNPEVFYREENRIDVLSYPALYWSDHEIKHNFDSLTVGITNKKNIIETTERMVVVNIIVELFTSFAICLKHPGFEEELELRLVFRPTKQTKNAVKKSIEIIGTAPQIVYKVPLEKRYGTALDDLVNRVIIGPSSAVFEMKTALTEILADAGITDPNNKLYFSEIPLRT</sequence>
<comment type="caution">
    <text evidence="1">The sequence shown here is derived from an EMBL/GenBank/DDBJ whole genome shotgun (WGS) entry which is preliminary data.</text>
</comment>
<accession>A0ABQ5V3S8</accession>
<keyword evidence="2" id="KW-1185">Reference proteome</keyword>
<dbReference type="InterPro" id="IPR021352">
    <property type="entry name" value="DUF2971"/>
</dbReference>
<dbReference type="Pfam" id="PF11185">
    <property type="entry name" value="DUF2971"/>
    <property type="match status" value="1"/>
</dbReference>
<protein>
    <recommendedName>
        <fullName evidence="3">DUF2971 domain-containing protein</fullName>
    </recommendedName>
</protein>
<dbReference type="EMBL" id="BSNK01000001">
    <property type="protein sequence ID" value="GLQ22185.1"/>
    <property type="molecule type" value="Genomic_DNA"/>
</dbReference>
<gene>
    <name evidence="1" type="ORF">GCM10007853_00590</name>
</gene>
<reference evidence="1" key="1">
    <citation type="journal article" date="2014" name="Int. J. Syst. Evol. Microbiol.">
        <title>Complete genome of a new Firmicutes species belonging to the dominant human colonic microbiota ('Ruminococcus bicirculans') reveals two chromosomes and a selective capacity to utilize plant glucans.</title>
        <authorList>
            <consortium name="NISC Comparative Sequencing Program"/>
            <person name="Wegmann U."/>
            <person name="Louis P."/>
            <person name="Goesmann A."/>
            <person name="Henrissat B."/>
            <person name="Duncan S.H."/>
            <person name="Flint H.J."/>
        </authorList>
    </citation>
    <scope>NUCLEOTIDE SEQUENCE</scope>
    <source>
        <strain evidence="1">NBRC 108219</strain>
    </source>
</reference>
<dbReference type="Proteomes" id="UP001161391">
    <property type="component" value="Unassembled WGS sequence"/>
</dbReference>
<evidence type="ECO:0008006" key="3">
    <source>
        <dbReference type="Google" id="ProtNLM"/>
    </source>
</evidence>
<proteinExistence type="predicted"/>
<reference evidence="1" key="2">
    <citation type="submission" date="2023-01" db="EMBL/GenBank/DDBJ databases">
        <title>Draft genome sequence of Algimonas ampicilliniresistens strain NBRC 108219.</title>
        <authorList>
            <person name="Sun Q."/>
            <person name="Mori K."/>
        </authorList>
    </citation>
    <scope>NUCLEOTIDE SEQUENCE</scope>
    <source>
        <strain evidence="1">NBRC 108219</strain>
    </source>
</reference>